<dbReference type="PANTHER" id="PTHR42760">
    <property type="entry name" value="SHORT-CHAIN DEHYDROGENASES/REDUCTASES FAMILY MEMBER"/>
    <property type="match status" value="1"/>
</dbReference>
<dbReference type="SUPFAM" id="SSF51735">
    <property type="entry name" value="NAD(P)-binding Rossmann-fold domains"/>
    <property type="match status" value="1"/>
</dbReference>
<dbReference type="RefSeq" id="WP_247026327.1">
    <property type="nucleotide sequence ID" value="NZ_JALKCH010000002.1"/>
</dbReference>
<comment type="similarity">
    <text evidence="1">Belongs to the short-chain dehydrogenases/reductases (SDR) family.</text>
</comment>
<dbReference type="EMBL" id="JALKCH010000002">
    <property type="protein sequence ID" value="MCK0195887.1"/>
    <property type="molecule type" value="Genomic_DNA"/>
</dbReference>
<dbReference type="InterPro" id="IPR002347">
    <property type="entry name" value="SDR_fam"/>
</dbReference>
<evidence type="ECO:0000256" key="2">
    <source>
        <dbReference type="ARBA" id="ARBA00023002"/>
    </source>
</evidence>
<reference evidence="3 4" key="1">
    <citation type="submission" date="2022-04" db="EMBL/GenBank/DDBJ databases">
        <authorList>
            <person name="Grouzdev D.S."/>
            <person name="Pantiukh K.S."/>
            <person name="Krutkina M.S."/>
        </authorList>
    </citation>
    <scope>NUCLEOTIDE SEQUENCE [LARGE SCALE GENOMIC DNA]</scope>
    <source>
        <strain evidence="3 4">6x-1</strain>
    </source>
</reference>
<evidence type="ECO:0000313" key="4">
    <source>
        <dbReference type="Proteomes" id="UP001203284"/>
    </source>
</evidence>
<gene>
    <name evidence="3" type="ORF">MWN34_03080</name>
</gene>
<dbReference type="CDD" id="cd05233">
    <property type="entry name" value="SDR_c"/>
    <property type="match status" value="1"/>
</dbReference>
<dbReference type="Gene3D" id="3.40.50.720">
    <property type="entry name" value="NAD(P)-binding Rossmann-like Domain"/>
    <property type="match status" value="1"/>
</dbReference>
<name>A0ABT0D7X1_9HYPH</name>
<protein>
    <submittedName>
        <fullName evidence="3">SDR family oxidoreductase</fullName>
    </submittedName>
</protein>
<dbReference type="Pfam" id="PF13561">
    <property type="entry name" value="adh_short_C2"/>
    <property type="match status" value="1"/>
</dbReference>
<organism evidence="3 4">
    <name type="scientific">Ancylobacter crimeensis</name>
    <dbReference type="NCBI Taxonomy" id="2579147"/>
    <lineage>
        <taxon>Bacteria</taxon>
        <taxon>Pseudomonadati</taxon>
        <taxon>Pseudomonadota</taxon>
        <taxon>Alphaproteobacteria</taxon>
        <taxon>Hyphomicrobiales</taxon>
        <taxon>Xanthobacteraceae</taxon>
        <taxon>Ancylobacter</taxon>
    </lineage>
</organism>
<accession>A0ABT0D7X1</accession>
<evidence type="ECO:0000256" key="1">
    <source>
        <dbReference type="ARBA" id="ARBA00006484"/>
    </source>
</evidence>
<dbReference type="PANTHER" id="PTHR42760:SF133">
    <property type="entry name" value="3-OXOACYL-[ACYL-CARRIER-PROTEIN] REDUCTASE"/>
    <property type="match status" value="1"/>
</dbReference>
<sequence>MVESSAMLAGRRALVTGAASGIGRAILLAFKAAGARTVGLDLKAPAEPDADWMLVDLSDGAAIGPAVEAATARLGGLDILVNCAGLLVEGDLADFDPAGLDRMLAINVRAPFVVVRAALPAMGEGGRIINIASELAYLGRAGASGYSATKGAVLSATRAWARELAPRILVNAIAPGPVDTPLLGFSAMNEAQRALETNNPLGRIGRPEEIAAAAVFLASPGASFITGQCLSVDGGAGMH</sequence>
<proteinExistence type="inferred from homology"/>
<dbReference type="PRINTS" id="PR00080">
    <property type="entry name" value="SDRFAMILY"/>
</dbReference>
<keyword evidence="4" id="KW-1185">Reference proteome</keyword>
<keyword evidence="2" id="KW-0560">Oxidoreductase</keyword>
<dbReference type="Proteomes" id="UP001203284">
    <property type="component" value="Unassembled WGS sequence"/>
</dbReference>
<evidence type="ECO:0000313" key="3">
    <source>
        <dbReference type="EMBL" id="MCK0195887.1"/>
    </source>
</evidence>
<comment type="caution">
    <text evidence="3">The sequence shown here is derived from an EMBL/GenBank/DDBJ whole genome shotgun (WGS) entry which is preliminary data.</text>
</comment>
<dbReference type="InterPro" id="IPR036291">
    <property type="entry name" value="NAD(P)-bd_dom_sf"/>
</dbReference>
<dbReference type="PRINTS" id="PR00081">
    <property type="entry name" value="GDHRDH"/>
</dbReference>